<proteinExistence type="inferred from homology"/>
<evidence type="ECO:0000256" key="2">
    <source>
        <dbReference type="ARBA" id="ARBA00007118"/>
    </source>
</evidence>
<evidence type="ECO:0000259" key="7">
    <source>
        <dbReference type="Pfam" id="PF00881"/>
    </source>
</evidence>
<protein>
    <submittedName>
        <fullName evidence="8">NAD(P)H-dependent oxidoreductase</fullName>
    </submittedName>
</protein>
<organism evidence="8 9">
    <name type="scientific">Chryseobacterium phosphatilyticum</name>
    <dbReference type="NCBI Taxonomy" id="475075"/>
    <lineage>
        <taxon>Bacteria</taxon>
        <taxon>Pseudomonadati</taxon>
        <taxon>Bacteroidota</taxon>
        <taxon>Flavobacteriia</taxon>
        <taxon>Flavobacteriales</taxon>
        <taxon>Weeksellaceae</taxon>
        <taxon>Chryseobacterium group</taxon>
        <taxon>Chryseobacterium</taxon>
    </lineage>
</organism>
<evidence type="ECO:0000313" key="9">
    <source>
        <dbReference type="Proteomes" id="UP000236594"/>
    </source>
</evidence>
<evidence type="ECO:0000256" key="1">
    <source>
        <dbReference type="ARBA" id="ARBA00001917"/>
    </source>
</evidence>
<dbReference type="PANTHER" id="PTHR43673">
    <property type="entry name" value="NAD(P)H NITROREDUCTASE YDGI-RELATED"/>
    <property type="match status" value="1"/>
</dbReference>
<feature type="domain" description="Nitroreductase" evidence="7">
    <location>
        <begin position="8"/>
        <end position="184"/>
    </location>
</feature>
<keyword evidence="9" id="KW-1185">Reference proteome</keyword>
<dbReference type="InterPro" id="IPR029479">
    <property type="entry name" value="Nitroreductase"/>
</dbReference>
<dbReference type="Proteomes" id="UP000236594">
    <property type="component" value="Unassembled WGS sequence"/>
</dbReference>
<accession>A0A316X6I7</accession>
<name>A0A316X6I7_9FLAO</name>
<dbReference type="GO" id="GO:0016491">
    <property type="term" value="F:oxidoreductase activity"/>
    <property type="evidence" value="ECO:0007669"/>
    <property type="project" value="UniProtKB-KW"/>
</dbReference>
<comment type="cofactor">
    <cofactor evidence="1">
        <name>FMN</name>
        <dbReference type="ChEBI" id="CHEBI:58210"/>
    </cofactor>
</comment>
<dbReference type="InterPro" id="IPR000415">
    <property type="entry name" value="Nitroreductase-like"/>
</dbReference>
<dbReference type="CDD" id="cd02149">
    <property type="entry name" value="NfsB-like"/>
    <property type="match status" value="1"/>
</dbReference>
<dbReference type="RefSeq" id="WP_109713214.1">
    <property type="nucleotide sequence ID" value="NZ_PPED02000003.1"/>
</dbReference>
<dbReference type="PANTHER" id="PTHR43673:SF2">
    <property type="entry name" value="NITROREDUCTASE"/>
    <property type="match status" value="1"/>
</dbReference>
<dbReference type="Gene3D" id="3.40.109.10">
    <property type="entry name" value="NADH Oxidase"/>
    <property type="match status" value="1"/>
</dbReference>
<keyword evidence="3" id="KW-0285">Flavoprotein</keyword>
<evidence type="ECO:0000313" key="8">
    <source>
        <dbReference type="EMBL" id="PWN69435.1"/>
    </source>
</evidence>
<dbReference type="AlphaFoldDB" id="A0A316X6I7"/>
<evidence type="ECO:0000256" key="6">
    <source>
        <dbReference type="ARBA" id="ARBA00023002"/>
    </source>
</evidence>
<sequence length="210" mass="24243">MSLQEALEWRFATKSYSGETIDNEKINQILEAIRMTPSSSGLQPFKVLVITNQELKEKLHPVAFEQQQILQASHLLVFAAWDEYTPERINSFFEFSNKERNLPSSATDDYRLNLLERLNQKTKDDHFVNASQQTYIALGFGMLAAAHLKVDATPLEGFENDAFDELLHLREQGLKSTVLLALGYRDEENDWLVNLKKVRRSCEDLFIEFN</sequence>
<evidence type="ECO:0000256" key="4">
    <source>
        <dbReference type="ARBA" id="ARBA00022643"/>
    </source>
</evidence>
<dbReference type="Pfam" id="PF00881">
    <property type="entry name" value="Nitroreductase"/>
    <property type="match status" value="1"/>
</dbReference>
<dbReference type="OrthoDB" id="9809288at2"/>
<comment type="similarity">
    <text evidence="2">Belongs to the nitroreductase family.</text>
</comment>
<reference evidence="8 9" key="1">
    <citation type="submission" date="2018-04" db="EMBL/GenBank/DDBJ databases">
        <title>Draft Genome Sequence of Phosphate-Solubilizing Chryseobacterium sp. ISE14 that is a Biocontrol and Plant Growth-Promoting Rhizobacterium Isolated from Cucumber.</title>
        <authorList>
            <person name="Jeong J.-J."/>
            <person name="Sang M.K."/>
            <person name="Choi I.-G."/>
            <person name="Kim K.D."/>
        </authorList>
    </citation>
    <scope>NUCLEOTIDE SEQUENCE [LARGE SCALE GENOMIC DNA]</scope>
    <source>
        <strain evidence="8 9">ISE14</strain>
    </source>
</reference>
<evidence type="ECO:0000256" key="3">
    <source>
        <dbReference type="ARBA" id="ARBA00022630"/>
    </source>
</evidence>
<dbReference type="SUPFAM" id="SSF55469">
    <property type="entry name" value="FMN-dependent nitroreductase-like"/>
    <property type="match status" value="1"/>
</dbReference>
<keyword evidence="6" id="KW-0560">Oxidoreductase</keyword>
<dbReference type="EMBL" id="PPED02000003">
    <property type="protein sequence ID" value="PWN69435.1"/>
    <property type="molecule type" value="Genomic_DNA"/>
</dbReference>
<keyword evidence="5" id="KW-0521">NADP</keyword>
<gene>
    <name evidence="8" type="ORF">C1631_015405</name>
</gene>
<keyword evidence="4" id="KW-0288">FMN</keyword>
<dbReference type="InterPro" id="IPR033878">
    <property type="entry name" value="NfsB-like"/>
</dbReference>
<comment type="caution">
    <text evidence="8">The sequence shown here is derived from an EMBL/GenBank/DDBJ whole genome shotgun (WGS) entry which is preliminary data.</text>
</comment>
<evidence type="ECO:0000256" key="5">
    <source>
        <dbReference type="ARBA" id="ARBA00022857"/>
    </source>
</evidence>